<comment type="caution">
    <text evidence="1">The sequence shown here is derived from an EMBL/GenBank/DDBJ whole genome shotgun (WGS) entry which is preliminary data.</text>
</comment>
<dbReference type="EMBL" id="SHNP01000007">
    <property type="protein sequence ID" value="MCX2975315.1"/>
    <property type="molecule type" value="Genomic_DNA"/>
</dbReference>
<evidence type="ECO:0000313" key="2">
    <source>
        <dbReference type="Proteomes" id="UP001143307"/>
    </source>
</evidence>
<name>A0ABT3SZG9_9GAMM</name>
<gene>
    <name evidence="1" type="ORF">EYC87_17175</name>
</gene>
<keyword evidence="2" id="KW-1185">Reference proteome</keyword>
<protein>
    <submittedName>
        <fullName evidence="1">Uncharacterized protein</fullName>
    </submittedName>
</protein>
<sequence length="105" mass="11498">MKRAQTDAEVQIGEIAIVDTFTKLIFGEEARYSELELTIIQAFRTADANVVLDSHRDMGTYLRALGVSEMIKLVSAVQDQMTLGKPLVGAAVTNNHGTGLNRQAY</sequence>
<proteinExistence type="predicted"/>
<dbReference type="Proteomes" id="UP001143307">
    <property type="component" value="Unassembled WGS sequence"/>
</dbReference>
<organism evidence="1 2">
    <name type="scientific">Candidatus Seongchinamella marina</name>
    <dbReference type="NCBI Taxonomy" id="2518990"/>
    <lineage>
        <taxon>Bacteria</taxon>
        <taxon>Pseudomonadati</taxon>
        <taxon>Pseudomonadota</taxon>
        <taxon>Gammaproteobacteria</taxon>
        <taxon>Cellvibrionales</taxon>
        <taxon>Halieaceae</taxon>
        <taxon>Seongchinamella</taxon>
    </lineage>
</organism>
<accession>A0ABT3SZG9</accession>
<evidence type="ECO:0000313" key="1">
    <source>
        <dbReference type="EMBL" id="MCX2975315.1"/>
    </source>
</evidence>
<reference evidence="1" key="1">
    <citation type="submission" date="2019-02" db="EMBL/GenBank/DDBJ databases">
        <authorList>
            <person name="Li S.-H."/>
        </authorList>
    </citation>
    <scope>NUCLEOTIDE SEQUENCE</scope>
    <source>
        <strain evidence="1">IMCC8485</strain>
    </source>
</reference>
<dbReference type="RefSeq" id="WP_279253960.1">
    <property type="nucleotide sequence ID" value="NZ_SHNP01000007.1"/>
</dbReference>